<gene>
    <name evidence="1" type="ORF">HINF_LOCUS57667</name>
    <name evidence="2" type="ORF">HINF_LOCUS67244</name>
</gene>
<name>A0AA86RBN6_9EUKA</name>
<protein>
    <submittedName>
        <fullName evidence="2">Hypothetical_protein</fullName>
    </submittedName>
</protein>
<evidence type="ECO:0000313" key="3">
    <source>
        <dbReference type="Proteomes" id="UP001642409"/>
    </source>
</evidence>
<dbReference type="Proteomes" id="UP001642409">
    <property type="component" value="Unassembled WGS sequence"/>
</dbReference>
<reference evidence="2 3" key="2">
    <citation type="submission" date="2024-07" db="EMBL/GenBank/DDBJ databases">
        <authorList>
            <person name="Akdeniz Z."/>
        </authorList>
    </citation>
    <scope>NUCLEOTIDE SEQUENCE [LARGE SCALE GENOMIC DNA]</scope>
</reference>
<keyword evidence="3" id="KW-1185">Reference proteome</keyword>
<proteinExistence type="predicted"/>
<sequence>MKEINSVKNGKKQYLSEYDQNMIREFQDKVIDGVLEIKDNQELTNLDLSVLSFIAIYRITLRHSSGAVSVTFIFDQDYNGANQNNYGENTVTYRLHIVQYVLVVFISQIFKTIKFGQICEKTRIMETNSTIKTIYYLNSGSAQRIKYLPQLNQWWVLAQRQPTIELTLPQLSICTLTAL</sequence>
<reference evidence="1" key="1">
    <citation type="submission" date="2023-06" db="EMBL/GenBank/DDBJ databases">
        <authorList>
            <person name="Kurt Z."/>
        </authorList>
    </citation>
    <scope>NUCLEOTIDE SEQUENCE</scope>
</reference>
<organism evidence="1">
    <name type="scientific">Hexamita inflata</name>
    <dbReference type="NCBI Taxonomy" id="28002"/>
    <lineage>
        <taxon>Eukaryota</taxon>
        <taxon>Metamonada</taxon>
        <taxon>Diplomonadida</taxon>
        <taxon>Hexamitidae</taxon>
        <taxon>Hexamitinae</taxon>
        <taxon>Hexamita</taxon>
    </lineage>
</organism>
<comment type="caution">
    <text evidence="1">The sequence shown here is derived from an EMBL/GenBank/DDBJ whole genome shotgun (WGS) entry which is preliminary data.</text>
</comment>
<dbReference type="EMBL" id="CAXDID020000462">
    <property type="protein sequence ID" value="CAL6093968.1"/>
    <property type="molecule type" value="Genomic_DNA"/>
</dbReference>
<accession>A0AA86RBN6</accession>
<evidence type="ECO:0000313" key="2">
    <source>
        <dbReference type="EMBL" id="CAL6093968.1"/>
    </source>
</evidence>
<dbReference type="AlphaFoldDB" id="A0AA86RBN6"/>
<evidence type="ECO:0000313" key="1">
    <source>
        <dbReference type="EMBL" id="CAI9970022.1"/>
    </source>
</evidence>
<dbReference type="EMBL" id="CATOUU010001067">
    <property type="protein sequence ID" value="CAI9970022.1"/>
    <property type="molecule type" value="Genomic_DNA"/>
</dbReference>